<dbReference type="InterPro" id="IPR000551">
    <property type="entry name" value="MerR-type_HTH_dom"/>
</dbReference>
<comment type="caution">
    <text evidence="2">The sequence shown here is derived from an EMBL/GenBank/DDBJ whole genome shotgun (WGS) entry which is preliminary data.</text>
</comment>
<dbReference type="SUPFAM" id="SSF46955">
    <property type="entry name" value="Putative DNA-binding domain"/>
    <property type="match status" value="1"/>
</dbReference>
<dbReference type="Gene3D" id="1.10.1660.10">
    <property type="match status" value="1"/>
</dbReference>
<dbReference type="SMART" id="SM00422">
    <property type="entry name" value="HTH_MERR"/>
    <property type="match status" value="1"/>
</dbReference>
<gene>
    <name evidence="2" type="ORF">HMPREF9020_00798</name>
</gene>
<dbReference type="Pfam" id="PF13411">
    <property type="entry name" value="MerR_1"/>
    <property type="match status" value="1"/>
</dbReference>
<dbReference type="eggNOG" id="COG0789">
    <property type="taxonomic scope" value="Bacteria"/>
</dbReference>
<dbReference type="EMBL" id="ADCX01000004">
    <property type="protein sequence ID" value="EFG27159.2"/>
    <property type="molecule type" value="Genomic_DNA"/>
</dbReference>
<evidence type="ECO:0000313" key="3">
    <source>
        <dbReference type="Proteomes" id="UP000005777"/>
    </source>
</evidence>
<dbReference type="HOGENOM" id="CLU_092079_0_0_11"/>
<evidence type="ECO:0000313" key="2">
    <source>
        <dbReference type="EMBL" id="EFG27159.2"/>
    </source>
</evidence>
<dbReference type="Proteomes" id="UP000005777">
    <property type="component" value="Unassembled WGS sequence"/>
</dbReference>
<dbReference type="GO" id="GO:0006355">
    <property type="term" value="P:regulation of DNA-templated transcription"/>
    <property type="evidence" value="ECO:0007669"/>
    <property type="project" value="InterPro"/>
</dbReference>
<accession>W5IJI0</accession>
<protein>
    <recommendedName>
        <fullName evidence="1">HTH merR-type domain-containing protein</fullName>
    </recommendedName>
</protein>
<feature type="domain" description="HTH merR-type" evidence="1">
    <location>
        <begin position="50"/>
        <end position="122"/>
    </location>
</feature>
<reference evidence="2 3" key="1">
    <citation type="submission" date="2012-01" db="EMBL/GenBank/DDBJ databases">
        <title>The Genome Sequence of Scardovia inopinata F0304.</title>
        <authorList>
            <consortium name="The Broad Institute Genome Sequencing Platform"/>
            <person name="Earl A."/>
            <person name="Ward D."/>
            <person name="Feldgarden M."/>
            <person name="Gevers D."/>
            <person name="Izard J."/>
            <person name="Baranova O.V."/>
            <person name="Blanton J.M."/>
            <person name="Tanner A.C."/>
            <person name="Dewhirst F.E."/>
            <person name="Young S.K."/>
            <person name="Zeng Q."/>
            <person name="Gargeya S."/>
            <person name="Fitzgerald M."/>
            <person name="Haas B."/>
            <person name="Abouelleil A."/>
            <person name="Alvarado L."/>
            <person name="Arachchi H.M."/>
            <person name="Berlin A."/>
            <person name="Chapman S.B."/>
            <person name="Gearin G."/>
            <person name="Goldberg J."/>
            <person name="Griggs A."/>
            <person name="Gujja S."/>
            <person name="Hansen M."/>
            <person name="Heiman D."/>
            <person name="Howarth C."/>
            <person name="Larimer J."/>
            <person name="Lui A."/>
            <person name="MacDonald P.J."/>
            <person name="McCowen C."/>
            <person name="Montmayeur A."/>
            <person name="Murphy C."/>
            <person name="Neiman D."/>
            <person name="Pearson M."/>
            <person name="Priest M."/>
            <person name="Roberts A."/>
            <person name="Saif S."/>
            <person name="Shea T."/>
            <person name="Sisk P."/>
            <person name="Stolte C."/>
            <person name="Sykes S."/>
            <person name="Wortman J."/>
            <person name="Nusbaum C."/>
            <person name="Birren B."/>
        </authorList>
    </citation>
    <scope>NUCLEOTIDE SEQUENCE [LARGE SCALE GENOMIC DNA]</scope>
    <source>
        <strain evidence="2 3">F0304</strain>
    </source>
</reference>
<dbReference type="GO" id="GO:0003677">
    <property type="term" value="F:DNA binding"/>
    <property type="evidence" value="ECO:0007669"/>
    <property type="project" value="InterPro"/>
</dbReference>
<dbReference type="AlphaFoldDB" id="W5IJI0"/>
<keyword evidence="3" id="KW-1185">Reference proteome</keyword>
<sequence>MAEPGGKTGPTKPQLSLHVKLKDRSDLSGKDAVQGELFALDGEEDFTKGYKGPAAAHVAGITYRQLDYWARKQIVVPSITQSHGSGSRRLYSFRDVVILAVSKRLLDAGVNLQNVNKAISFLMKHSSDQLERMTILCDGDQVLDCSDSTQIMDLMTKGQAVFGVSVTAIWHKVETDLQDQESVDLSHTKVKTGSSRVIDELAELRLRKKLDAQRAARQDVSRAESL</sequence>
<proteinExistence type="predicted"/>
<dbReference type="InterPro" id="IPR009061">
    <property type="entry name" value="DNA-bd_dom_put_sf"/>
</dbReference>
<evidence type="ECO:0000259" key="1">
    <source>
        <dbReference type="SMART" id="SM00422"/>
    </source>
</evidence>
<dbReference type="RefSeq" id="WP_040590599.1">
    <property type="nucleotide sequence ID" value="NZ_GG770225.1"/>
</dbReference>
<name>W5IJI0_SCAIO</name>
<organism evidence="2 3">
    <name type="scientific">Scardovia inopinata F0304</name>
    <dbReference type="NCBI Taxonomy" id="641146"/>
    <lineage>
        <taxon>Bacteria</taxon>
        <taxon>Bacillati</taxon>
        <taxon>Actinomycetota</taxon>
        <taxon>Actinomycetes</taxon>
        <taxon>Bifidobacteriales</taxon>
        <taxon>Bifidobacteriaceae</taxon>
        <taxon>Scardovia</taxon>
    </lineage>
</organism>